<dbReference type="GO" id="GO:0006891">
    <property type="term" value="P:intra-Golgi vesicle-mediated transport"/>
    <property type="evidence" value="ECO:0007669"/>
    <property type="project" value="InterPro"/>
</dbReference>
<dbReference type="InterPro" id="IPR019465">
    <property type="entry name" value="Cog5"/>
</dbReference>
<dbReference type="PANTHER" id="PTHR13228">
    <property type="entry name" value="CONSERVED OLIGOMERIC GOLGI COMPLEX COMPONENT 5"/>
    <property type="match status" value="1"/>
</dbReference>
<dbReference type="Pfam" id="PF10392">
    <property type="entry name" value="COG5_N"/>
    <property type="match status" value="1"/>
</dbReference>
<accession>A0A5E4MI07</accession>
<gene>
    <name evidence="2" type="ORF">CINCED_3A017900</name>
</gene>
<dbReference type="InterPro" id="IPR049176">
    <property type="entry name" value="COG5_N"/>
</dbReference>
<evidence type="ECO:0000313" key="3">
    <source>
        <dbReference type="Proteomes" id="UP000325440"/>
    </source>
</evidence>
<organism evidence="2 3">
    <name type="scientific">Cinara cedri</name>
    <dbReference type="NCBI Taxonomy" id="506608"/>
    <lineage>
        <taxon>Eukaryota</taxon>
        <taxon>Metazoa</taxon>
        <taxon>Ecdysozoa</taxon>
        <taxon>Arthropoda</taxon>
        <taxon>Hexapoda</taxon>
        <taxon>Insecta</taxon>
        <taxon>Pterygota</taxon>
        <taxon>Neoptera</taxon>
        <taxon>Paraneoptera</taxon>
        <taxon>Hemiptera</taxon>
        <taxon>Sternorrhyncha</taxon>
        <taxon>Aphidomorpha</taxon>
        <taxon>Aphidoidea</taxon>
        <taxon>Aphididae</taxon>
        <taxon>Lachninae</taxon>
        <taxon>Cinara</taxon>
    </lineage>
</organism>
<name>A0A5E4MI07_9HEMI</name>
<reference evidence="2 3" key="1">
    <citation type="submission" date="2019-08" db="EMBL/GenBank/DDBJ databases">
        <authorList>
            <person name="Alioto T."/>
            <person name="Alioto T."/>
            <person name="Gomez Garrido J."/>
        </authorList>
    </citation>
    <scope>NUCLEOTIDE SEQUENCE [LARGE SCALE GENOMIC DNA]</scope>
</reference>
<dbReference type="PANTHER" id="PTHR13228:SF3">
    <property type="entry name" value="CONSERVED OLIGOMERIC GOLGI COMPLEX SUBUNIT 5"/>
    <property type="match status" value="1"/>
</dbReference>
<sequence length="192" mass="22166">MAIQNISDAQDTLTILKQDDYLSQFVPVNNENKLNTNSIRLSIEQKLSSLNKGLQHVEKIIRDQTYKNYKELFNQVTWIENLESIIYGISLQIQNLQSLIELLKSRVVDLFVKVQTQVILLNKLNATCGLLRKIMRTQILAIQSSEKGYNLSSNSMFEIKELIIDKDLKEISFLNKDLTKLCNICKKNQNIC</sequence>
<feature type="domain" description="Conserved oligomeric Golgi complex subunit 5 N-terminal" evidence="1">
    <location>
        <begin position="33"/>
        <end position="141"/>
    </location>
</feature>
<evidence type="ECO:0000313" key="2">
    <source>
        <dbReference type="EMBL" id="VVC29498.1"/>
    </source>
</evidence>
<dbReference type="OrthoDB" id="18786at2759"/>
<evidence type="ECO:0000259" key="1">
    <source>
        <dbReference type="Pfam" id="PF10392"/>
    </source>
</evidence>
<dbReference type="GO" id="GO:0017119">
    <property type="term" value="C:Golgi transport complex"/>
    <property type="evidence" value="ECO:0007669"/>
    <property type="project" value="InterPro"/>
</dbReference>
<dbReference type="Proteomes" id="UP000325440">
    <property type="component" value="Unassembled WGS sequence"/>
</dbReference>
<dbReference type="AlphaFoldDB" id="A0A5E4MI07"/>
<keyword evidence="3" id="KW-1185">Reference proteome</keyword>
<proteinExistence type="predicted"/>
<dbReference type="EMBL" id="CABPRJ010000494">
    <property type="protein sequence ID" value="VVC29498.1"/>
    <property type="molecule type" value="Genomic_DNA"/>
</dbReference>
<protein>
    <submittedName>
        <fullName evidence="2">Conserved oligomeric Golgi complex subunit 5</fullName>
    </submittedName>
</protein>